<evidence type="ECO:0000313" key="3">
    <source>
        <dbReference type="Proteomes" id="UP001632037"/>
    </source>
</evidence>
<organism evidence="2 3">
    <name type="scientific">Phytophthora oleae</name>
    <dbReference type="NCBI Taxonomy" id="2107226"/>
    <lineage>
        <taxon>Eukaryota</taxon>
        <taxon>Sar</taxon>
        <taxon>Stramenopiles</taxon>
        <taxon>Oomycota</taxon>
        <taxon>Peronosporomycetes</taxon>
        <taxon>Peronosporales</taxon>
        <taxon>Peronosporaceae</taxon>
        <taxon>Phytophthora</taxon>
    </lineage>
</organism>
<proteinExistence type="predicted"/>
<name>A0ABD3ERD8_9STRA</name>
<reference evidence="2 3" key="1">
    <citation type="submission" date="2024-09" db="EMBL/GenBank/DDBJ databases">
        <title>Genome sequencing and assembly of Phytophthora oleae, isolate VK10A, causative agent of rot of olive drupes.</title>
        <authorList>
            <person name="Conti Taguali S."/>
            <person name="Riolo M."/>
            <person name="La Spada F."/>
            <person name="Cacciola S.O."/>
            <person name="Dionisio G."/>
        </authorList>
    </citation>
    <scope>NUCLEOTIDE SEQUENCE [LARGE SCALE GENOMIC DNA]</scope>
    <source>
        <strain evidence="2 3">VK10A</strain>
    </source>
</reference>
<accession>A0ABD3ERD8</accession>
<comment type="caution">
    <text evidence="2">The sequence shown here is derived from an EMBL/GenBank/DDBJ whole genome shotgun (WGS) entry which is preliminary data.</text>
</comment>
<feature type="region of interest" description="Disordered" evidence="1">
    <location>
        <begin position="190"/>
        <end position="214"/>
    </location>
</feature>
<evidence type="ECO:0000313" key="2">
    <source>
        <dbReference type="EMBL" id="KAL3656886.1"/>
    </source>
</evidence>
<gene>
    <name evidence="2" type="ORF">V7S43_018226</name>
</gene>
<dbReference type="Proteomes" id="UP001632037">
    <property type="component" value="Unassembled WGS sequence"/>
</dbReference>
<protein>
    <submittedName>
        <fullName evidence="2">Uncharacterized protein</fullName>
    </submittedName>
</protein>
<sequence length="291" mass="33275">MLEPILVMSVPGLVEMRAWVSDVTSALLIAAEMPSSSRFNFIIVDPRRTCCPPSILNWRRPAQAIMLPFMAPTLPSDRRRNSLPAPNIEKFRARHRRLCRVQQQAVSPNSMIESQDVDDGRRRKISVKWRQKQQTQHCNQFDDGYWPKSAGTEMHLGFNAFDFSASPEGFYDDALEPVVVKAPIIESDQQDDGELFNDQPEPAGEAEPAFENDEVQKRKQYMADVARQVAAMGFNSASLWEQRISVRQPNQPLSTYGQGGSMAQCLWRPPVHYATYDDQRRALYYQPQYYA</sequence>
<evidence type="ECO:0000256" key="1">
    <source>
        <dbReference type="SAM" id="MobiDB-lite"/>
    </source>
</evidence>
<dbReference type="AlphaFoldDB" id="A0ABD3ERD8"/>
<dbReference type="EMBL" id="JBIMZQ010000072">
    <property type="protein sequence ID" value="KAL3656886.1"/>
    <property type="molecule type" value="Genomic_DNA"/>
</dbReference>
<keyword evidence="3" id="KW-1185">Reference proteome</keyword>